<feature type="signal peptide" evidence="5">
    <location>
        <begin position="1"/>
        <end position="25"/>
    </location>
</feature>
<name>A0A7J5E034_NOCSI</name>
<organism evidence="7 8">
    <name type="scientific">Nocardioides simplex</name>
    <name type="common">Arthrobacter simplex</name>
    <dbReference type="NCBI Taxonomy" id="2045"/>
    <lineage>
        <taxon>Bacteria</taxon>
        <taxon>Bacillati</taxon>
        <taxon>Actinomycetota</taxon>
        <taxon>Actinomycetes</taxon>
        <taxon>Propionibacteriales</taxon>
        <taxon>Nocardioidaceae</taxon>
        <taxon>Pimelobacter</taxon>
    </lineage>
</organism>
<dbReference type="Proteomes" id="UP000449906">
    <property type="component" value="Unassembled WGS sequence"/>
</dbReference>
<dbReference type="PANTHER" id="PTHR30085">
    <property type="entry name" value="AMINO ACID ABC TRANSPORTER PERMEASE"/>
    <property type="match status" value="1"/>
</dbReference>
<evidence type="ECO:0000256" key="5">
    <source>
        <dbReference type="SAM" id="SignalP"/>
    </source>
</evidence>
<sequence>MSRVPTTIRGAVVATLVALALGACSYDATTLPPAKKTDDKPSAAAPAACTTTAADLRSYDPSRAGGAAVSRIRKAGVLKVGVSADTWLLGARNASTNKIEGFDIDIAQRIADELGVKIQLRVINAGQRIELLDDRELDIVVRNMTINCTRWKDIAFSAEYYHAGQKVLLRSDLAAKYSGPQDLANVKVCAPSGTTSIDNIREIQPKAVAEPAGTHTGCLVKFQQGGVDAITGDDTVLAGLVAQDKIYAAVPQQEALTDEPYGVGANKADTDLVAFINAVLQQMRSDGTWQKSYDKWLRPALKVDPAPFQPAYGR</sequence>
<evidence type="ECO:0000256" key="3">
    <source>
        <dbReference type="ARBA" id="ARBA00022729"/>
    </source>
</evidence>
<accession>A0A7J5E034</accession>
<dbReference type="GO" id="GO:0005576">
    <property type="term" value="C:extracellular region"/>
    <property type="evidence" value="ECO:0007669"/>
    <property type="project" value="TreeGrafter"/>
</dbReference>
<gene>
    <name evidence="7" type="ORF">F9L07_07020</name>
</gene>
<dbReference type="AlphaFoldDB" id="A0A7J5E034"/>
<dbReference type="EMBL" id="WBVM01000001">
    <property type="protein sequence ID" value="KAB2811610.1"/>
    <property type="molecule type" value="Genomic_DNA"/>
</dbReference>
<dbReference type="SUPFAM" id="SSF53850">
    <property type="entry name" value="Periplasmic binding protein-like II"/>
    <property type="match status" value="1"/>
</dbReference>
<evidence type="ECO:0000256" key="1">
    <source>
        <dbReference type="ARBA" id="ARBA00010333"/>
    </source>
</evidence>
<feature type="domain" description="Solute-binding protein family 3/N-terminal" evidence="6">
    <location>
        <begin position="77"/>
        <end position="300"/>
    </location>
</feature>
<keyword evidence="2" id="KW-0813">Transport</keyword>
<keyword evidence="3 5" id="KW-0732">Signal</keyword>
<dbReference type="Pfam" id="PF00497">
    <property type="entry name" value="SBP_bac_3"/>
    <property type="match status" value="1"/>
</dbReference>
<dbReference type="Gene3D" id="3.40.190.10">
    <property type="entry name" value="Periplasmic binding protein-like II"/>
    <property type="match status" value="2"/>
</dbReference>
<dbReference type="GO" id="GO:0030288">
    <property type="term" value="C:outer membrane-bounded periplasmic space"/>
    <property type="evidence" value="ECO:0007669"/>
    <property type="project" value="TreeGrafter"/>
</dbReference>
<evidence type="ECO:0000256" key="2">
    <source>
        <dbReference type="ARBA" id="ARBA00022448"/>
    </source>
</evidence>
<protein>
    <submittedName>
        <fullName evidence="7">Glutamate ABC transporter substrate-binding protein</fullName>
    </submittedName>
</protein>
<evidence type="ECO:0000313" key="8">
    <source>
        <dbReference type="Proteomes" id="UP000449906"/>
    </source>
</evidence>
<feature type="chain" id="PRO_5038604352" evidence="5">
    <location>
        <begin position="26"/>
        <end position="314"/>
    </location>
</feature>
<comment type="caution">
    <text evidence="7">The sequence shown here is derived from an EMBL/GenBank/DDBJ whole genome shotgun (WGS) entry which is preliminary data.</text>
</comment>
<dbReference type="CDD" id="cd13690">
    <property type="entry name" value="PBP2_GluB"/>
    <property type="match status" value="1"/>
</dbReference>
<dbReference type="InterPro" id="IPR001638">
    <property type="entry name" value="Solute-binding_3/MltF_N"/>
</dbReference>
<dbReference type="PROSITE" id="PS51257">
    <property type="entry name" value="PROKAR_LIPOPROTEIN"/>
    <property type="match status" value="1"/>
</dbReference>
<reference evidence="7 8" key="1">
    <citation type="submission" date="2019-09" db="EMBL/GenBank/DDBJ databases">
        <title>Pimelobacter sp. isolated from Paulinella.</title>
        <authorList>
            <person name="Jeong S.E."/>
        </authorList>
    </citation>
    <scope>NUCLEOTIDE SEQUENCE [LARGE SCALE GENOMIC DNA]</scope>
    <source>
        <strain evidence="7 8">Pch-N</strain>
    </source>
</reference>
<dbReference type="PROSITE" id="PS01039">
    <property type="entry name" value="SBP_BACTERIAL_3"/>
    <property type="match status" value="1"/>
</dbReference>
<dbReference type="InterPro" id="IPR018313">
    <property type="entry name" value="SBP_3_CS"/>
</dbReference>
<proteinExistence type="inferred from homology"/>
<dbReference type="RefSeq" id="WP_151579068.1">
    <property type="nucleotide sequence ID" value="NZ_WBVM01000001.1"/>
</dbReference>
<dbReference type="InterPro" id="IPR051455">
    <property type="entry name" value="Bact_solute-bind_prot3"/>
</dbReference>
<dbReference type="PANTHER" id="PTHR30085:SF6">
    <property type="entry name" value="ABC TRANSPORTER GLUTAMINE-BINDING PROTEIN GLNH"/>
    <property type="match status" value="1"/>
</dbReference>
<evidence type="ECO:0000259" key="6">
    <source>
        <dbReference type="SMART" id="SM00062"/>
    </source>
</evidence>
<evidence type="ECO:0000313" key="7">
    <source>
        <dbReference type="EMBL" id="KAB2811610.1"/>
    </source>
</evidence>
<comment type="similarity">
    <text evidence="1 4">Belongs to the bacterial solute-binding protein 3 family.</text>
</comment>
<dbReference type="SMART" id="SM00062">
    <property type="entry name" value="PBPb"/>
    <property type="match status" value="1"/>
</dbReference>
<evidence type="ECO:0000256" key="4">
    <source>
        <dbReference type="RuleBase" id="RU003744"/>
    </source>
</evidence>
<dbReference type="GO" id="GO:0006865">
    <property type="term" value="P:amino acid transport"/>
    <property type="evidence" value="ECO:0007669"/>
    <property type="project" value="TreeGrafter"/>
</dbReference>